<comment type="function">
    <text evidence="6">DNA-dependent RNA polymerase catalyzes the transcription of DNA into RNA using the four ribonucleoside triphosphates as substrates. Specific peripheric component of RNA polymerase III which synthesizes small RNAs, such as 5S rRNA and tRNAs.</text>
</comment>
<dbReference type="OMA" id="VGTTKKC"/>
<evidence type="ECO:0000256" key="1">
    <source>
        <dbReference type="ARBA" id="ARBA00004123"/>
    </source>
</evidence>
<name>B8LP60_PICSI</name>
<comment type="similarity">
    <text evidence="2 6">Belongs to the eukaryotic RPC34/RPC39 RNA polymerase subunit family.</text>
</comment>
<dbReference type="Gene3D" id="1.10.10.10">
    <property type="entry name" value="Winged helix-like DNA-binding domain superfamily/Winged helix DNA-binding domain"/>
    <property type="match status" value="2"/>
</dbReference>
<evidence type="ECO:0000256" key="3">
    <source>
        <dbReference type="ARBA" id="ARBA00022478"/>
    </source>
</evidence>
<keyword evidence="3 6" id="KW-0240">DNA-directed RNA polymerase</keyword>
<dbReference type="GO" id="GO:0005654">
    <property type="term" value="C:nucleoplasm"/>
    <property type="evidence" value="ECO:0007669"/>
    <property type="project" value="UniProtKB-ARBA"/>
</dbReference>
<evidence type="ECO:0000256" key="2">
    <source>
        <dbReference type="ARBA" id="ARBA00011038"/>
    </source>
</evidence>
<dbReference type="InterPro" id="IPR036390">
    <property type="entry name" value="WH_DNA-bd_sf"/>
</dbReference>
<evidence type="ECO:0000313" key="7">
    <source>
        <dbReference type="EMBL" id="ABR17440.1"/>
    </source>
</evidence>
<accession>B8LP60</accession>
<dbReference type="AlphaFoldDB" id="B8LP60"/>
<evidence type="ECO:0000256" key="4">
    <source>
        <dbReference type="ARBA" id="ARBA00023163"/>
    </source>
</evidence>
<reference evidence="7" key="1">
    <citation type="submission" date="2007-06" db="EMBL/GenBank/DDBJ databases">
        <title>Full length cDNA sequences from Sitka Spruce (Picea sitchensis).</title>
        <authorList>
            <person name="Ralph S.G."/>
            <person name="Chun H.E."/>
            <person name="Liao N."/>
            <person name="Ali J."/>
            <person name="Reid K."/>
            <person name="Kolosova N."/>
            <person name="Cooper N."/>
            <person name="Cullis C."/>
            <person name="Jancsik S."/>
            <person name="Moore R."/>
            <person name="Mayo M."/>
            <person name="Wagner S."/>
            <person name="Holt R.A."/>
            <person name="Jones S.J.M."/>
            <person name="Marra M.A."/>
            <person name="Ritland C.E."/>
            <person name="Ritland K."/>
            <person name="Bohlmann J."/>
        </authorList>
    </citation>
    <scope>NUCLEOTIDE SEQUENCE</scope>
    <source>
        <tissue evidence="7">Green portion of the leader tissue</tissue>
    </source>
</reference>
<dbReference type="InterPro" id="IPR016049">
    <property type="entry name" value="RNA_pol_Rpc34-like"/>
</dbReference>
<dbReference type="EMBL" id="EF677630">
    <property type="protein sequence ID" value="ABR17440.1"/>
    <property type="molecule type" value="mRNA"/>
</dbReference>
<dbReference type="GO" id="GO:0006383">
    <property type="term" value="P:transcription by RNA polymerase III"/>
    <property type="evidence" value="ECO:0007669"/>
    <property type="project" value="UniProtKB-UniRule"/>
</dbReference>
<evidence type="ECO:0000256" key="5">
    <source>
        <dbReference type="ARBA" id="ARBA00023242"/>
    </source>
</evidence>
<dbReference type="FunFam" id="1.10.10.10:FF:000116">
    <property type="entry name" value="DNA-directed RNA polymerase III subunit RPC6"/>
    <property type="match status" value="1"/>
</dbReference>
<organism evidence="7">
    <name type="scientific">Picea sitchensis</name>
    <name type="common">Sitka spruce</name>
    <name type="synonym">Pinus sitchensis</name>
    <dbReference type="NCBI Taxonomy" id="3332"/>
    <lineage>
        <taxon>Eukaryota</taxon>
        <taxon>Viridiplantae</taxon>
        <taxon>Streptophyta</taxon>
        <taxon>Embryophyta</taxon>
        <taxon>Tracheophyta</taxon>
        <taxon>Spermatophyta</taxon>
        <taxon>Pinopsida</taxon>
        <taxon>Pinidae</taxon>
        <taxon>Conifers I</taxon>
        <taxon>Pinales</taxon>
        <taxon>Pinaceae</taxon>
        <taxon>Picea</taxon>
    </lineage>
</organism>
<dbReference type="GO" id="GO:0005666">
    <property type="term" value="C:RNA polymerase III complex"/>
    <property type="evidence" value="ECO:0007669"/>
    <property type="project" value="UniProtKB-UniRule"/>
</dbReference>
<proteinExistence type="evidence at transcript level"/>
<dbReference type="InterPro" id="IPR036388">
    <property type="entry name" value="WH-like_DNA-bd_sf"/>
</dbReference>
<dbReference type="GO" id="GO:0005737">
    <property type="term" value="C:cytoplasm"/>
    <property type="evidence" value="ECO:0007669"/>
    <property type="project" value="UniProtKB-ARBA"/>
</dbReference>
<dbReference type="Pfam" id="PF05158">
    <property type="entry name" value="RNA_pol_Rpc34"/>
    <property type="match status" value="2"/>
</dbReference>
<protein>
    <recommendedName>
        <fullName evidence="6">DNA-directed RNA polymerase III subunit RPC6</fullName>
        <shortName evidence="6">RNA polymerase III subunit C6</shortName>
    </recommendedName>
</protein>
<dbReference type="InterPro" id="IPR007832">
    <property type="entry name" value="RNA_pol_Rpc34"/>
</dbReference>
<keyword evidence="5 6" id="KW-0539">Nucleus</keyword>
<dbReference type="SUPFAM" id="SSF46785">
    <property type="entry name" value="Winged helix' DNA-binding domain"/>
    <property type="match status" value="2"/>
</dbReference>
<sequence length="262" mass="29491">MEENLKDVDLNVRAQALNALLQKRQLQIFKQGDFIVYKQQTKEESVRFKGLSSEDMLIYQAIKNAGNMGIWTKDMKRETNLQQPQVNKALKNLEARGLIKGVKCVSNQAKKVYMLAELTPSKEITGGAWYTGQNFDTEFTNIVKQQCLQFVLQQGVATIESVADFVRKSGISKVELKVEELKQILDMLVLDGDVEEVISTGTGDFAAIPINKLCYRGSQARIQESSAFTNIPCGVCPVLRECTDDGLISPKTCIYYKKWLTF</sequence>
<comment type="subcellular location">
    <subcellularLocation>
        <location evidence="1 6">Nucleus</location>
    </subcellularLocation>
</comment>
<evidence type="ECO:0000256" key="6">
    <source>
        <dbReference type="PIRNR" id="PIRNR028763"/>
    </source>
</evidence>
<keyword evidence="4 6" id="KW-0804">Transcription</keyword>
<dbReference type="PIRSF" id="PIRSF028763">
    <property type="entry name" value="RNA_pol_Rpc34"/>
    <property type="match status" value="1"/>
</dbReference>
<dbReference type="PANTHER" id="PTHR12780">
    <property type="entry name" value="RNA POLYMERASE III DNA DIRECTED , 39KD SUBUNIT-RELATED"/>
    <property type="match status" value="1"/>
</dbReference>